<dbReference type="GO" id="GO:0045943">
    <property type="term" value="P:positive regulation of transcription by RNA polymerase I"/>
    <property type="evidence" value="ECO:0007669"/>
    <property type="project" value="TreeGrafter"/>
</dbReference>
<protein>
    <submittedName>
        <fullName evidence="5">Periodic tryptophan protein 1</fullName>
    </submittedName>
</protein>
<dbReference type="PANTHER" id="PTHR19924:SF26">
    <property type="entry name" value="U3 SMALL NUCLEOLAR RNA-ASSOCIATED PROTEIN 15 HOMOLOG"/>
    <property type="match status" value="1"/>
</dbReference>
<keyword evidence="4" id="KW-0539">Nucleus</keyword>
<gene>
    <name evidence="5" type="ORF">ECU03_1230</name>
</gene>
<dbReference type="InterPro" id="IPR001680">
    <property type="entry name" value="WD40_rpt"/>
</dbReference>
<dbReference type="GO" id="GO:0005730">
    <property type="term" value="C:nucleolus"/>
    <property type="evidence" value="ECO:0007669"/>
    <property type="project" value="UniProtKB-SubCell"/>
</dbReference>
<dbReference type="VEuPathDB" id="MicrosporidiaDB:ECU03_1230"/>
<proteinExistence type="predicted"/>
<dbReference type="VEuPathDB" id="MicrosporidiaDB:M970_031160"/>
<dbReference type="EMBL" id="KC513618">
    <property type="protein sequence ID" value="AGE96408.1"/>
    <property type="molecule type" value="Genomic_DNA"/>
</dbReference>
<evidence type="ECO:0000313" key="5">
    <source>
        <dbReference type="EMBL" id="AGE96408.1"/>
    </source>
</evidence>
<dbReference type="InterPro" id="IPR036322">
    <property type="entry name" value="WD40_repeat_dom_sf"/>
</dbReference>
<dbReference type="VEuPathDB" id="MicrosporidiaDB:AEWQ_031160"/>
<dbReference type="SUPFAM" id="SSF50978">
    <property type="entry name" value="WD40 repeat-like"/>
    <property type="match status" value="1"/>
</dbReference>
<dbReference type="Gene3D" id="2.130.10.10">
    <property type="entry name" value="YVTN repeat-like/Quinoprotein amine dehydrogenase"/>
    <property type="match status" value="2"/>
</dbReference>
<dbReference type="VEuPathDB" id="MicrosporidiaDB:AEWR_031160"/>
<evidence type="ECO:0000256" key="1">
    <source>
        <dbReference type="ARBA" id="ARBA00004604"/>
    </source>
</evidence>
<evidence type="ECO:0000256" key="4">
    <source>
        <dbReference type="ARBA" id="ARBA00023242"/>
    </source>
</evidence>
<dbReference type="OMA" id="DACNFRY"/>
<accession>M1K5X4</accession>
<dbReference type="PANTHER" id="PTHR19924">
    <property type="entry name" value="UTP15 U3 SMALL NUCLEOLAR RNA-ASSOCIATED PROTEIN 15 FAMILY MEMBER"/>
    <property type="match status" value="1"/>
</dbReference>
<keyword evidence="2" id="KW-0853">WD repeat</keyword>
<dbReference type="InterPro" id="IPR015943">
    <property type="entry name" value="WD40/YVTN_repeat-like_dom_sf"/>
</dbReference>
<keyword evidence="3" id="KW-0677">Repeat</keyword>
<dbReference type="SMART" id="SM00320">
    <property type="entry name" value="WD40"/>
    <property type="match status" value="2"/>
</dbReference>
<sequence length="330" mass="36496">MISSIGFLPTGTSMEKLKSFVVDKDIHEALGYLNIPVVDKSETFCDDDVDESEEIVENDIVIFCTPNESDVSFLQFYVQNRECTNMFLHHDTYVFSTICDAKHVTIGGAPYVALGTFERDIMVFDPFIRNPILPQVLLKGHSEAVLSMGCWSGVLFSGGLDSTIIEWDVEKAEPKSITKAGGPVNKLSIFNSTPIYSVESSLHCLGKEIKFDGEVERIKIKENAMLVSDSTGVLRWYDLRQMGDAVRSKKIHEDSITGIDVFGGNAYTGSLDGSIKVVSLETLDVVSSRSVGEKVFALKVHEDGFYVYGGEKNELVLNYIDGSPEEKSLQ</sequence>
<evidence type="ECO:0000256" key="3">
    <source>
        <dbReference type="ARBA" id="ARBA00022737"/>
    </source>
</evidence>
<dbReference type="GO" id="GO:0006364">
    <property type="term" value="P:rRNA processing"/>
    <property type="evidence" value="ECO:0007669"/>
    <property type="project" value="TreeGrafter"/>
</dbReference>
<organism evidence="5">
    <name type="scientific">Encephalitozoon cuniculi</name>
    <name type="common">Microsporidian parasite</name>
    <dbReference type="NCBI Taxonomy" id="6035"/>
    <lineage>
        <taxon>Eukaryota</taxon>
        <taxon>Fungi</taxon>
        <taxon>Fungi incertae sedis</taxon>
        <taxon>Microsporidia</taxon>
        <taxon>Unikaryonidae</taxon>
        <taxon>Encephalitozoon</taxon>
    </lineage>
</organism>
<comment type="subcellular location">
    <subcellularLocation>
        <location evidence="1">Nucleus</location>
        <location evidence="1">Nucleolus</location>
    </subcellularLocation>
</comment>
<evidence type="ECO:0000256" key="2">
    <source>
        <dbReference type="ARBA" id="ARBA00022574"/>
    </source>
</evidence>
<dbReference type="AlphaFoldDB" id="M1K5X4"/>
<reference evidence="5" key="1">
    <citation type="journal article" date="2013" name="Eukaryot. Cell">
        <title>Extremely Reduced Levels of Heterozygosity in the Vertebrate Pathogen Encephalitozoon cuniculi.</title>
        <authorList>
            <person name="Selman M."/>
            <person name="Sak B."/>
            <person name="Kvac M."/>
            <person name="Farinelli L."/>
            <person name="Weiss L.M."/>
            <person name="Corradi N."/>
        </authorList>
    </citation>
    <scope>NUCLEOTIDE SEQUENCE</scope>
</reference>
<name>M1K5X4_ENCCN</name>
<dbReference type="VEuPathDB" id="MicrosporidiaDB:AEWD_031160"/>